<name>A0A2M7SD61_9BACT</name>
<dbReference type="PANTHER" id="PTHR22946">
    <property type="entry name" value="DIENELACTONE HYDROLASE DOMAIN-CONTAINING PROTEIN-RELATED"/>
    <property type="match status" value="1"/>
</dbReference>
<dbReference type="InterPro" id="IPR029058">
    <property type="entry name" value="AB_hydrolase_fold"/>
</dbReference>
<dbReference type="InterPro" id="IPR050261">
    <property type="entry name" value="FrsA_esterase"/>
</dbReference>
<dbReference type="Proteomes" id="UP000229307">
    <property type="component" value="Unassembled WGS sequence"/>
</dbReference>
<dbReference type="AlphaFoldDB" id="A0A2M7SD61"/>
<gene>
    <name evidence="2" type="ORF">COY52_04320</name>
</gene>
<dbReference type="Pfam" id="PF05448">
    <property type="entry name" value="AXE1"/>
    <property type="match status" value="1"/>
</dbReference>
<sequence>MFLATFCMQKKTCADTYSIWDIEKIRSAPLDVEVVEEQKAGRVVVRTLYFTSDANETRTYRVFGYYAFPKDAGKKLPAILFVHGGGGTADRNTVIQKASQGYACFSLDWTGKAPGRDKYTDWAKQSLNLHDIKKSPEKNFIYDAAVAVMRSVTFLCSQDEVDASRIGLEGWSWGSYLILLVNGIDPRIRTCVAGYGCGGFKFEDSNCSRGVNSQSLARRQMWYDFYDPLAYAGRSFGSVLMINPTNDAFFWLNTAVMNFNAVNTRKTQIFAANLDHEMDPRTASCVGKWFDRELRGIDLEFPQTPAVKLEAKNKKLILRVAEGSDLRQPQTEGVEAYCTYGDPGRWSGRYWYFVAMKKEKDSWAGELPVLDIYDTISYICTLSALNGTRSSFGTGDVVPSGKGIKKPTAQYKPFSEDFEEGAKDWLVGNYLFADERLAVMEDDKQGKFLEIQVLNAQGKPKQYAVRTHKFDGYLLGKFGYTGLSFKVNHSTITGKFQVLLYENESRKNQRIKAVTITKKEGVEWEEVKVPFSDFKGLKLGQVDALWITGASGSSLSPSFDDFAVYK</sequence>
<comment type="caution">
    <text evidence="2">The sequence shown here is derived from an EMBL/GenBank/DDBJ whole genome shotgun (WGS) entry which is preliminary data.</text>
</comment>
<feature type="domain" description="Acetyl xylan esterase" evidence="1">
    <location>
        <begin position="17"/>
        <end position="195"/>
    </location>
</feature>
<evidence type="ECO:0000313" key="3">
    <source>
        <dbReference type="Proteomes" id="UP000229307"/>
    </source>
</evidence>
<evidence type="ECO:0000259" key="1">
    <source>
        <dbReference type="Pfam" id="PF05448"/>
    </source>
</evidence>
<organism evidence="2 3">
    <name type="scientific">Candidatus Desantisbacteria bacterium CG_4_10_14_0_8_um_filter_48_22</name>
    <dbReference type="NCBI Taxonomy" id="1974543"/>
    <lineage>
        <taxon>Bacteria</taxon>
        <taxon>Candidatus Desantisiibacteriota</taxon>
    </lineage>
</organism>
<evidence type="ECO:0000313" key="2">
    <source>
        <dbReference type="EMBL" id="PIZ17496.1"/>
    </source>
</evidence>
<accession>A0A2M7SD61</accession>
<proteinExistence type="predicted"/>
<dbReference type="Gene3D" id="3.40.50.1820">
    <property type="entry name" value="alpha/beta hydrolase"/>
    <property type="match status" value="1"/>
</dbReference>
<protein>
    <recommendedName>
        <fullName evidence="1">Acetyl xylan esterase domain-containing protein</fullName>
    </recommendedName>
</protein>
<reference evidence="3" key="1">
    <citation type="submission" date="2017-09" db="EMBL/GenBank/DDBJ databases">
        <title>Depth-based differentiation of microbial function through sediment-hosted aquifers and enrichment of novel symbionts in the deep terrestrial subsurface.</title>
        <authorList>
            <person name="Probst A.J."/>
            <person name="Ladd B."/>
            <person name="Jarett J.K."/>
            <person name="Geller-Mcgrath D.E."/>
            <person name="Sieber C.M.K."/>
            <person name="Emerson J.B."/>
            <person name="Anantharaman K."/>
            <person name="Thomas B.C."/>
            <person name="Malmstrom R."/>
            <person name="Stieglmeier M."/>
            <person name="Klingl A."/>
            <person name="Woyke T."/>
            <person name="Ryan C.M."/>
            <person name="Banfield J.F."/>
        </authorList>
    </citation>
    <scope>NUCLEOTIDE SEQUENCE [LARGE SCALE GENOMIC DNA]</scope>
</reference>
<dbReference type="EMBL" id="PFMR01000111">
    <property type="protein sequence ID" value="PIZ17496.1"/>
    <property type="molecule type" value="Genomic_DNA"/>
</dbReference>
<dbReference type="SUPFAM" id="SSF53474">
    <property type="entry name" value="alpha/beta-Hydrolases"/>
    <property type="match status" value="1"/>
</dbReference>
<dbReference type="InterPro" id="IPR008391">
    <property type="entry name" value="AXE1_dom"/>
</dbReference>